<keyword evidence="4 6" id="KW-0949">S-adenosyl-L-methionine</keyword>
<dbReference type="AlphaFoldDB" id="C9MYT4"/>
<feature type="coiled-coil region" evidence="7">
    <location>
        <begin position="142"/>
        <end position="180"/>
    </location>
</feature>
<evidence type="ECO:0000256" key="3">
    <source>
        <dbReference type="ARBA" id="ARBA00022679"/>
    </source>
</evidence>
<dbReference type="Gene3D" id="3.90.120.10">
    <property type="entry name" value="DNA Methylase, subunit A, domain 2"/>
    <property type="match status" value="1"/>
</dbReference>
<dbReference type="HOGENOM" id="CLU_006958_2_4_0"/>
<keyword evidence="2 6" id="KW-0489">Methyltransferase</keyword>
<protein>
    <recommendedName>
        <fullName evidence="1">DNA (cytosine-5-)-methyltransferase</fullName>
        <ecNumber evidence="1">2.1.1.37</ecNumber>
    </recommendedName>
</protein>
<dbReference type="Proteomes" id="UP000006233">
    <property type="component" value="Unassembled WGS sequence"/>
</dbReference>
<evidence type="ECO:0000256" key="1">
    <source>
        <dbReference type="ARBA" id="ARBA00011975"/>
    </source>
</evidence>
<dbReference type="GO" id="GO:0003677">
    <property type="term" value="F:DNA binding"/>
    <property type="evidence" value="ECO:0007669"/>
    <property type="project" value="TreeGrafter"/>
</dbReference>
<dbReference type="GO" id="GO:0044027">
    <property type="term" value="P:negative regulation of gene expression via chromosomal CpG island methylation"/>
    <property type="evidence" value="ECO:0007669"/>
    <property type="project" value="TreeGrafter"/>
</dbReference>
<reference evidence="8 9" key="1">
    <citation type="submission" date="2009-09" db="EMBL/GenBank/DDBJ databases">
        <authorList>
            <person name="Weinstock G."/>
            <person name="Sodergren E."/>
            <person name="Clifton S."/>
            <person name="Fulton L."/>
            <person name="Fulton B."/>
            <person name="Courtney L."/>
            <person name="Fronick C."/>
            <person name="Harrison M."/>
            <person name="Strong C."/>
            <person name="Farmer C."/>
            <person name="Delahaunty K."/>
            <person name="Markovic C."/>
            <person name="Hall O."/>
            <person name="Minx P."/>
            <person name="Tomlinson C."/>
            <person name="Mitreva M."/>
            <person name="Nelson J."/>
            <person name="Hou S."/>
            <person name="Wollam A."/>
            <person name="Pepin K.H."/>
            <person name="Johnson M."/>
            <person name="Bhonagiri V."/>
            <person name="Nash W.E."/>
            <person name="Warren W."/>
            <person name="Chinwalla A."/>
            <person name="Mardis E.R."/>
            <person name="Wilson R.K."/>
        </authorList>
    </citation>
    <scope>NUCLEOTIDE SEQUENCE [LARGE SCALE GENOMIC DNA]</scope>
    <source>
        <strain evidence="8 9">F0254</strain>
    </source>
</reference>
<dbReference type="GO" id="GO:0009307">
    <property type="term" value="P:DNA restriction-modification system"/>
    <property type="evidence" value="ECO:0007669"/>
    <property type="project" value="UniProtKB-KW"/>
</dbReference>
<organism evidence="8 9">
    <name type="scientific">Leptotrichia hofstadii F0254</name>
    <dbReference type="NCBI Taxonomy" id="634994"/>
    <lineage>
        <taxon>Bacteria</taxon>
        <taxon>Fusobacteriati</taxon>
        <taxon>Fusobacteriota</taxon>
        <taxon>Fusobacteriia</taxon>
        <taxon>Fusobacteriales</taxon>
        <taxon>Leptotrichiaceae</taxon>
        <taxon>Leptotrichia</taxon>
    </lineage>
</organism>
<dbReference type="EMBL" id="ACVB02000011">
    <property type="protein sequence ID" value="EEX74286.1"/>
    <property type="molecule type" value="Genomic_DNA"/>
</dbReference>
<evidence type="ECO:0000313" key="9">
    <source>
        <dbReference type="Proteomes" id="UP000006233"/>
    </source>
</evidence>
<dbReference type="eggNOG" id="COG0270">
    <property type="taxonomic scope" value="Bacteria"/>
</dbReference>
<sequence length="425" mass="49360">MQENFRTVYVNDFIKECLETLVYNNPNLLEEKAIIDDTSIENINPKELRKKLNVKKGEIDVFFGGVVCKSFSLAGERNPVDERNYLYKKQLALVEEFLPKISIIENVPGMFNAKVYLTDNKNDEVVEEISELWKKIENYKGKKSALRKKNEINEEVEKEGKELKEEKNKLLKKIENSKNYISVVEDIKRIYKKLGYKVYISTLNSAWYGAATKRERLIIVAVKNEIDIEFNFPKPKYMNKLIYKSNLPEKYLKLPTPKTVNDALNLIDYSDNEDIDNFPMKHSEKTITRFKYIPEGDNIANHIDKLPEELKISKFYSRGATMRLNGNEPSPTLVPGHSNFPVHPKEHRSITVREAATITGFPLKYKFFGSHTKRCEHVGNAVPPPLARAIAKECVNLLNKYNLEISRKEKLRKIEVEQIEQLRIL</sequence>
<evidence type="ECO:0000313" key="8">
    <source>
        <dbReference type="EMBL" id="EEX74286.1"/>
    </source>
</evidence>
<comment type="caution">
    <text evidence="8">The sequence shown here is derived from an EMBL/GenBank/DDBJ whole genome shotgun (WGS) entry which is preliminary data.</text>
</comment>
<dbReference type="SUPFAM" id="SSF53335">
    <property type="entry name" value="S-adenosyl-L-methionine-dependent methyltransferases"/>
    <property type="match status" value="1"/>
</dbReference>
<evidence type="ECO:0000256" key="7">
    <source>
        <dbReference type="SAM" id="Coils"/>
    </source>
</evidence>
<dbReference type="PANTHER" id="PTHR10629">
    <property type="entry name" value="CYTOSINE-SPECIFIC METHYLTRANSFERASE"/>
    <property type="match status" value="1"/>
</dbReference>
<dbReference type="InterPro" id="IPR029063">
    <property type="entry name" value="SAM-dependent_MTases_sf"/>
</dbReference>
<accession>C9MYT4</accession>
<proteinExistence type="inferred from homology"/>
<dbReference type="EC" id="2.1.1.37" evidence="1"/>
<evidence type="ECO:0000256" key="5">
    <source>
        <dbReference type="ARBA" id="ARBA00022747"/>
    </source>
</evidence>
<comment type="similarity">
    <text evidence="6">Belongs to the class I-like SAM-binding methyltransferase superfamily. C5-methyltransferase family.</text>
</comment>
<evidence type="ECO:0000256" key="4">
    <source>
        <dbReference type="ARBA" id="ARBA00022691"/>
    </source>
</evidence>
<dbReference type="PROSITE" id="PS51679">
    <property type="entry name" value="SAM_MT_C5"/>
    <property type="match status" value="1"/>
</dbReference>
<dbReference type="PANTHER" id="PTHR10629:SF52">
    <property type="entry name" value="DNA (CYTOSINE-5)-METHYLTRANSFERASE 1"/>
    <property type="match status" value="1"/>
</dbReference>
<dbReference type="STRING" id="634994.GCWU000323_01722"/>
<feature type="active site" evidence="6">
    <location>
        <position position="68"/>
    </location>
</feature>
<gene>
    <name evidence="8" type="primary">dcm</name>
    <name evidence="8" type="ORF">GCWU000323_01722</name>
</gene>
<name>C9MYT4_9FUSO</name>
<keyword evidence="7" id="KW-0175">Coiled coil</keyword>
<dbReference type="InterPro" id="IPR050390">
    <property type="entry name" value="C5-Methyltransferase"/>
</dbReference>
<dbReference type="GO" id="GO:0003886">
    <property type="term" value="F:DNA (cytosine-5-)-methyltransferase activity"/>
    <property type="evidence" value="ECO:0007669"/>
    <property type="project" value="UniProtKB-EC"/>
</dbReference>
<dbReference type="GO" id="GO:0032259">
    <property type="term" value="P:methylation"/>
    <property type="evidence" value="ECO:0007669"/>
    <property type="project" value="UniProtKB-KW"/>
</dbReference>
<dbReference type="InterPro" id="IPR001525">
    <property type="entry name" value="C5_MeTfrase"/>
</dbReference>
<keyword evidence="3 6" id="KW-0808">Transferase</keyword>
<keyword evidence="5" id="KW-0680">Restriction system</keyword>
<dbReference type="Gene3D" id="3.40.50.150">
    <property type="entry name" value="Vaccinia Virus protein VP39"/>
    <property type="match status" value="1"/>
</dbReference>
<evidence type="ECO:0000256" key="2">
    <source>
        <dbReference type="ARBA" id="ARBA00022603"/>
    </source>
</evidence>
<dbReference type="Pfam" id="PF00145">
    <property type="entry name" value="DNA_methylase"/>
    <property type="match status" value="2"/>
</dbReference>
<evidence type="ECO:0000256" key="6">
    <source>
        <dbReference type="PROSITE-ProRule" id="PRU01016"/>
    </source>
</evidence>